<gene>
    <name evidence="5" type="ORF">SAMN07250955_106100</name>
</gene>
<evidence type="ECO:0000256" key="3">
    <source>
        <dbReference type="SAM" id="Phobius"/>
    </source>
</evidence>
<dbReference type="Pfam" id="PF00691">
    <property type="entry name" value="OmpA"/>
    <property type="match status" value="1"/>
</dbReference>
<organism evidence="5 6">
    <name type="scientific">Arboricoccus pini</name>
    <dbReference type="NCBI Taxonomy" id="1963835"/>
    <lineage>
        <taxon>Bacteria</taxon>
        <taxon>Pseudomonadati</taxon>
        <taxon>Pseudomonadota</taxon>
        <taxon>Alphaproteobacteria</taxon>
        <taxon>Geminicoccales</taxon>
        <taxon>Geminicoccaceae</taxon>
        <taxon>Arboricoccus</taxon>
    </lineage>
</organism>
<keyword evidence="6" id="KW-1185">Reference proteome</keyword>
<dbReference type="RefSeq" id="WP_088561408.1">
    <property type="nucleotide sequence ID" value="NZ_FYEH01000006.1"/>
</dbReference>
<name>A0A212R708_9PROT</name>
<dbReference type="OrthoDB" id="9815217at2"/>
<evidence type="ECO:0000313" key="6">
    <source>
        <dbReference type="Proteomes" id="UP000197065"/>
    </source>
</evidence>
<dbReference type="AlphaFoldDB" id="A0A212R708"/>
<dbReference type="SUPFAM" id="SSF57997">
    <property type="entry name" value="Tropomyosin"/>
    <property type="match status" value="1"/>
</dbReference>
<dbReference type="NCBIfam" id="NF006543">
    <property type="entry name" value="PRK09039.1-2"/>
    <property type="match status" value="1"/>
</dbReference>
<dbReference type="InterPro" id="IPR006665">
    <property type="entry name" value="OmpA-like"/>
</dbReference>
<dbReference type="PANTHER" id="PTHR30329:SF21">
    <property type="entry name" value="LIPOPROTEIN YIAD-RELATED"/>
    <property type="match status" value="1"/>
</dbReference>
<keyword evidence="2" id="KW-0175">Coiled coil</keyword>
<evidence type="ECO:0000313" key="5">
    <source>
        <dbReference type="EMBL" id="SNB67954.1"/>
    </source>
</evidence>
<sequence>MARRRSEARAVDIWPGFVDALSTLLLAFIFLLVVFVLGQFFLSQQLVGRDQEVSRLGQQIRDLTSKLGLSASEADDLRRSLAQTSADLQAALTDKDALAARLDQSEAARADLNSRLAHTGDDHLVMQRRLDELEAGRSQSQSDMAALQHQLDEARKTVSADQDKLKVQLAQLVQLQADIAALRQVRSDLEKDVADLTSRSTASDAERTHLLAELGTTRDNSAALEAKLADAEQKTMLAQRELQAREIRLTDLLQSTQSLTSSRDQALQGQADAVAEVQALRLQLTDLGDQLRRLANALDAQKTADSQKDAKIEELGKRLNLALVNKVEELDRSRSDFFGKLREVLGDRSDVQIVGDRFVFPSDVLFTSGDADIGQDGRDQLAKLATALKDIITQIPNDLPWVLQVDGHTDIRPISNARFPSNWELSSARAIAVARFLIDQGIPPDRVAARGFAQFQPLDPGTSEEAYRRNRRIEIKLTTR</sequence>
<dbReference type="EMBL" id="FYEH01000006">
    <property type="protein sequence ID" value="SNB67954.1"/>
    <property type="molecule type" value="Genomic_DNA"/>
</dbReference>
<dbReference type="CDD" id="cd07185">
    <property type="entry name" value="OmpA_C-like"/>
    <property type="match status" value="1"/>
</dbReference>
<proteinExistence type="predicted"/>
<dbReference type="PANTHER" id="PTHR30329">
    <property type="entry name" value="STATOR ELEMENT OF FLAGELLAR MOTOR COMPLEX"/>
    <property type="match status" value="1"/>
</dbReference>
<dbReference type="Proteomes" id="UP000197065">
    <property type="component" value="Unassembled WGS sequence"/>
</dbReference>
<dbReference type="InterPro" id="IPR036737">
    <property type="entry name" value="OmpA-like_sf"/>
</dbReference>
<evidence type="ECO:0000256" key="2">
    <source>
        <dbReference type="SAM" id="Coils"/>
    </source>
</evidence>
<evidence type="ECO:0000259" key="4">
    <source>
        <dbReference type="PROSITE" id="PS51123"/>
    </source>
</evidence>
<keyword evidence="1 3" id="KW-0472">Membrane</keyword>
<feature type="transmembrane region" description="Helical" evidence="3">
    <location>
        <begin position="21"/>
        <end position="42"/>
    </location>
</feature>
<reference evidence="5 6" key="1">
    <citation type="submission" date="2017-06" db="EMBL/GenBank/DDBJ databases">
        <authorList>
            <person name="Kim H.J."/>
            <person name="Triplett B.A."/>
        </authorList>
    </citation>
    <scope>NUCLEOTIDE SEQUENCE [LARGE SCALE GENOMIC DNA]</scope>
    <source>
        <strain evidence="5 6">B29T1</strain>
    </source>
</reference>
<dbReference type="GO" id="GO:0016020">
    <property type="term" value="C:membrane"/>
    <property type="evidence" value="ECO:0007669"/>
    <property type="project" value="UniProtKB-UniRule"/>
</dbReference>
<keyword evidence="3" id="KW-1133">Transmembrane helix</keyword>
<feature type="coiled-coil region" evidence="2">
    <location>
        <begin position="88"/>
        <end position="241"/>
    </location>
</feature>
<evidence type="ECO:0000256" key="1">
    <source>
        <dbReference type="PROSITE-ProRule" id="PRU00473"/>
    </source>
</evidence>
<dbReference type="Gene3D" id="3.30.1330.60">
    <property type="entry name" value="OmpA-like domain"/>
    <property type="match status" value="1"/>
</dbReference>
<dbReference type="InterPro" id="IPR050330">
    <property type="entry name" value="Bact_OuterMem_StrucFunc"/>
</dbReference>
<keyword evidence="3" id="KW-0812">Transmembrane</keyword>
<dbReference type="PROSITE" id="PS51123">
    <property type="entry name" value="OMPA_2"/>
    <property type="match status" value="1"/>
</dbReference>
<feature type="domain" description="OmpA-like" evidence="4">
    <location>
        <begin position="354"/>
        <end position="480"/>
    </location>
</feature>
<dbReference type="SUPFAM" id="SSF103088">
    <property type="entry name" value="OmpA-like"/>
    <property type="match status" value="1"/>
</dbReference>
<accession>A0A212R708</accession>
<protein>
    <submittedName>
        <fullName evidence="5">Chemotaxis protein MotB</fullName>
    </submittedName>
</protein>